<feature type="compositionally biased region" description="Acidic residues" evidence="1">
    <location>
        <begin position="8"/>
        <end position="24"/>
    </location>
</feature>
<keyword evidence="3" id="KW-1185">Reference proteome</keyword>
<evidence type="ECO:0000313" key="2">
    <source>
        <dbReference type="EMBL" id="CAB1434249.1"/>
    </source>
</evidence>
<feature type="region of interest" description="Disordered" evidence="1">
    <location>
        <begin position="1"/>
        <end position="24"/>
    </location>
</feature>
<dbReference type="Proteomes" id="UP001153269">
    <property type="component" value="Unassembled WGS sequence"/>
</dbReference>
<evidence type="ECO:0000313" key="3">
    <source>
        <dbReference type="Proteomes" id="UP001153269"/>
    </source>
</evidence>
<name>A0A9N7UQ09_PLEPL</name>
<gene>
    <name evidence="2" type="ORF">PLEPLA_LOCUS22309</name>
</gene>
<dbReference type="EMBL" id="CADEAL010001646">
    <property type="protein sequence ID" value="CAB1434249.1"/>
    <property type="molecule type" value="Genomic_DNA"/>
</dbReference>
<dbReference type="AlphaFoldDB" id="A0A9N7UQ09"/>
<organism evidence="2 3">
    <name type="scientific">Pleuronectes platessa</name>
    <name type="common">European plaice</name>
    <dbReference type="NCBI Taxonomy" id="8262"/>
    <lineage>
        <taxon>Eukaryota</taxon>
        <taxon>Metazoa</taxon>
        <taxon>Chordata</taxon>
        <taxon>Craniata</taxon>
        <taxon>Vertebrata</taxon>
        <taxon>Euteleostomi</taxon>
        <taxon>Actinopterygii</taxon>
        <taxon>Neopterygii</taxon>
        <taxon>Teleostei</taxon>
        <taxon>Neoteleostei</taxon>
        <taxon>Acanthomorphata</taxon>
        <taxon>Carangaria</taxon>
        <taxon>Pleuronectiformes</taxon>
        <taxon>Pleuronectoidei</taxon>
        <taxon>Pleuronectidae</taxon>
        <taxon>Pleuronectes</taxon>
    </lineage>
</organism>
<comment type="caution">
    <text evidence="2">The sequence shown here is derived from an EMBL/GenBank/DDBJ whole genome shotgun (WGS) entry which is preliminary data.</text>
</comment>
<proteinExistence type="predicted"/>
<accession>A0A9N7UQ09</accession>
<protein>
    <submittedName>
        <fullName evidence="2">Uncharacterized protein</fullName>
    </submittedName>
</protein>
<reference evidence="2" key="1">
    <citation type="submission" date="2020-03" db="EMBL/GenBank/DDBJ databases">
        <authorList>
            <person name="Weist P."/>
        </authorList>
    </citation>
    <scope>NUCLEOTIDE SEQUENCE</scope>
</reference>
<evidence type="ECO:0000256" key="1">
    <source>
        <dbReference type="SAM" id="MobiDB-lite"/>
    </source>
</evidence>
<sequence length="177" mass="20018">MVMKTLDEEQDEEDEEAAPGLDLESEDLDCSEERWQQSEHLVLGWSPAASSGARISDGRCSLSASGARTRGHDGLIRSDLQVHDQFLFFSYREPDELLLQLLNIWMMDPHELSSASPPLFSRWSASLLVQVQIEKRWTHLILTYSKRIDSNIVLVSDSGCDVWPARWGTAPQIKAPH</sequence>